<dbReference type="Proteomes" id="UP000789390">
    <property type="component" value="Unassembled WGS sequence"/>
</dbReference>
<evidence type="ECO:0000256" key="1">
    <source>
        <dbReference type="SAM" id="MobiDB-lite"/>
    </source>
</evidence>
<organism evidence="2 3">
    <name type="scientific">Daphnia galeata</name>
    <dbReference type="NCBI Taxonomy" id="27404"/>
    <lineage>
        <taxon>Eukaryota</taxon>
        <taxon>Metazoa</taxon>
        <taxon>Ecdysozoa</taxon>
        <taxon>Arthropoda</taxon>
        <taxon>Crustacea</taxon>
        <taxon>Branchiopoda</taxon>
        <taxon>Diplostraca</taxon>
        <taxon>Cladocera</taxon>
        <taxon>Anomopoda</taxon>
        <taxon>Daphniidae</taxon>
        <taxon>Daphnia</taxon>
    </lineage>
</organism>
<proteinExistence type="predicted"/>
<accession>A0A8J2RNU1</accession>
<sequence>MDWLFPSLKASLFPTKSTSAIPVDSPAASNSPEAKTTADSAAAHTTEVQDPDVAVAPLSVDYKAMIEDTDSPMHSKPSHQLRRRSSLSDLDSLLRKERIIRSSDLLTIGEYHGPSNKRGDRNGRVWSLLLDGQQQQPLLEPWTRGGSIGDMINLKLYGSNRSLMSGTSSIAETVPLETIQRKKTTPSVVSSTNSDDVFRHQRLASSAQEDTGPISHHDSMMDGRMSNGDYEDDPFYVGCGPGDVIEEEDEREELENDALCELRAGRRPRRTRPPSITERTERLSILIRKRQRRCSRYAEDIATEVLGRGEMKGSQRSEEKDERNGFLDDAP</sequence>
<feature type="compositionally biased region" description="Polar residues" evidence="1">
    <location>
        <begin position="27"/>
        <end position="39"/>
    </location>
</feature>
<evidence type="ECO:0000313" key="3">
    <source>
        <dbReference type="Proteomes" id="UP000789390"/>
    </source>
</evidence>
<evidence type="ECO:0000313" key="2">
    <source>
        <dbReference type="EMBL" id="CAH0108098.1"/>
    </source>
</evidence>
<gene>
    <name evidence="2" type="ORF">DGAL_LOCUS11464</name>
</gene>
<dbReference type="AlphaFoldDB" id="A0A8J2RNU1"/>
<protein>
    <submittedName>
        <fullName evidence="2">Uncharacterized protein</fullName>
    </submittedName>
</protein>
<comment type="caution">
    <text evidence="2">The sequence shown here is derived from an EMBL/GenBank/DDBJ whole genome shotgun (WGS) entry which is preliminary data.</text>
</comment>
<feature type="region of interest" description="Disordered" evidence="1">
    <location>
        <begin position="307"/>
        <end position="331"/>
    </location>
</feature>
<name>A0A8J2RNU1_9CRUS</name>
<dbReference type="EMBL" id="CAKKLH010000281">
    <property type="protein sequence ID" value="CAH0108098.1"/>
    <property type="molecule type" value="Genomic_DNA"/>
</dbReference>
<dbReference type="OrthoDB" id="7314963at2759"/>
<feature type="region of interest" description="Disordered" evidence="1">
    <location>
        <begin position="17"/>
        <end position="53"/>
    </location>
</feature>
<keyword evidence="3" id="KW-1185">Reference proteome</keyword>
<reference evidence="2" key="1">
    <citation type="submission" date="2021-11" db="EMBL/GenBank/DDBJ databases">
        <authorList>
            <person name="Schell T."/>
        </authorList>
    </citation>
    <scope>NUCLEOTIDE SEQUENCE</scope>
    <source>
        <strain evidence="2">M5</strain>
    </source>
</reference>